<dbReference type="RefSeq" id="WP_059031426.1">
    <property type="nucleotide sequence ID" value="NZ_DF976999.1"/>
</dbReference>
<dbReference type="STRING" id="224999.GCA_001485475_00333"/>
<dbReference type="Pfam" id="PF00535">
    <property type="entry name" value="Glycos_transf_2"/>
    <property type="match status" value="1"/>
</dbReference>
<sequence length="659" mass="75982">MNENTDIKKQLALLNSELKPSTLSLCIITKDEEKNISRCINSVKDIVDEIVVVDTGSKDRTVEIAESLGAKVIHEKWQDDFSKARNTAIEHAKSDWILFLDGDEEVKKEDVAKILPLLNDDTVEAYIFKFINYSGSNASDDLAQIHYNFKLFRNNGKLKYVYPIHENLKNVADGSEPIFKKADVTILHYGYLSEIRIEKNKTQRYIKMISDYLLEHPNDMFQHVNLGVEYCNAREYQKALKHLMIAQKSLSSNSSLMIRTLIYLISAHTELKEYEQALNIIEQAASIYPQLPDFRFLEASIYVEQKRYQKAIEMFTECLSIGEYSGVANTIAGAGSYKARYMIAFCYEKLGQLHNAVKEYTKLLVIKPGYGQVFKKLFEILVKNETPEAVREFFDKYVEKTNSNNFAILAQLYLDIGEFNVVLQYLEEINVEIGGLNNLKGIAYMGLKKYEDALKCFEAEFGKSKSMSVYYTSLCYMILKNLDRAKDILWELEDSADKKLFLSLIGDMRAKFDDIRESFFQLLSFLLKINEFELLNDALNIYNIDFGRDDYARYGKMMQEKGFEEQALQAYIIAADRNCQDPGVYRYLAQKAIEKGMNDDALVMASNALNLDKTDIDNYMLIYQLYTIMNKNDEAESIGEIVKEIYPEINLEELLAIYQ</sequence>
<evidence type="ECO:0000313" key="3">
    <source>
        <dbReference type="EMBL" id="GAQ24351.1"/>
    </source>
</evidence>
<dbReference type="PROSITE" id="PS50005">
    <property type="entry name" value="TPR"/>
    <property type="match status" value="1"/>
</dbReference>
<evidence type="ECO:0000313" key="4">
    <source>
        <dbReference type="Proteomes" id="UP000062160"/>
    </source>
</evidence>
<dbReference type="Gene3D" id="1.25.40.10">
    <property type="entry name" value="Tetratricopeptide repeat domain"/>
    <property type="match status" value="3"/>
</dbReference>
<dbReference type="EMBL" id="DF976999">
    <property type="protein sequence ID" value="GAQ24351.1"/>
    <property type="molecule type" value="Genomic_DNA"/>
</dbReference>
<dbReference type="SUPFAM" id="SSF53448">
    <property type="entry name" value="Nucleotide-diphospho-sugar transferases"/>
    <property type="match status" value="1"/>
</dbReference>
<dbReference type="SUPFAM" id="SSF48452">
    <property type="entry name" value="TPR-like"/>
    <property type="match status" value="2"/>
</dbReference>
<feature type="repeat" description="TPR" evidence="1">
    <location>
        <begin position="337"/>
        <end position="370"/>
    </location>
</feature>
<dbReference type="Proteomes" id="UP000062160">
    <property type="component" value="Unassembled WGS sequence"/>
</dbReference>
<reference evidence="3" key="1">
    <citation type="journal article" date="2016" name="Genome Announc.">
        <title>Draft Genome Sequence of the Syntrophic Lactate-Degrading Bacterium Tepidanaerobacter syntrophicus JLT.</title>
        <authorList>
            <person name="Matsuura N."/>
            <person name="Ohashi A."/>
            <person name="Tourlousse D.M."/>
            <person name="Sekiguchi Y."/>
        </authorList>
    </citation>
    <scope>NUCLEOTIDE SEQUENCE [LARGE SCALE GENOMIC DNA]</scope>
    <source>
        <strain evidence="3">JL</strain>
    </source>
</reference>
<accession>A0A0U9HJX5</accession>
<keyword evidence="4" id="KW-1185">Reference proteome</keyword>
<proteinExistence type="predicted"/>
<dbReference type="Gene3D" id="3.90.550.10">
    <property type="entry name" value="Spore Coat Polysaccharide Biosynthesis Protein SpsA, Chain A"/>
    <property type="match status" value="1"/>
</dbReference>
<dbReference type="Pfam" id="PF13181">
    <property type="entry name" value="TPR_8"/>
    <property type="match status" value="2"/>
</dbReference>
<dbReference type="GO" id="GO:0016740">
    <property type="term" value="F:transferase activity"/>
    <property type="evidence" value="ECO:0007669"/>
    <property type="project" value="UniProtKB-KW"/>
</dbReference>
<protein>
    <submittedName>
        <fullName evidence="3">Glycosyltransferase</fullName>
    </submittedName>
</protein>
<dbReference type="PANTHER" id="PTHR43630">
    <property type="entry name" value="POLY-BETA-1,6-N-ACETYL-D-GLUCOSAMINE SYNTHASE"/>
    <property type="match status" value="1"/>
</dbReference>
<organism evidence="3">
    <name type="scientific">Tepidanaerobacter syntrophicus</name>
    <dbReference type="NCBI Taxonomy" id="224999"/>
    <lineage>
        <taxon>Bacteria</taxon>
        <taxon>Bacillati</taxon>
        <taxon>Bacillota</taxon>
        <taxon>Clostridia</taxon>
        <taxon>Thermosediminibacterales</taxon>
        <taxon>Tepidanaerobacteraceae</taxon>
        <taxon>Tepidanaerobacter</taxon>
    </lineage>
</organism>
<evidence type="ECO:0000256" key="1">
    <source>
        <dbReference type="PROSITE-ProRule" id="PRU00339"/>
    </source>
</evidence>
<keyword evidence="1" id="KW-0802">TPR repeat</keyword>
<name>A0A0U9HJX5_9FIRM</name>
<dbReference type="OrthoDB" id="9815923at2"/>
<evidence type="ECO:0000259" key="2">
    <source>
        <dbReference type="Pfam" id="PF00535"/>
    </source>
</evidence>
<dbReference type="InterPro" id="IPR001173">
    <property type="entry name" value="Glyco_trans_2-like"/>
</dbReference>
<dbReference type="SMART" id="SM00028">
    <property type="entry name" value="TPR"/>
    <property type="match status" value="6"/>
</dbReference>
<gene>
    <name evidence="3" type="ORF">TSYNT_5177</name>
</gene>
<dbReference type="InterPro" id="IPR011990">
    <property type="entry name" value="TPR-like_helical_dom_sf"/>
</dbReference>
<dbReference type="AlphaFoldDB" id="A0A0U9HJX5"/>
<feature type="domain" description="Glycosyltransferase 2-like" evidence="2">
    <location>
        <begin position="24"/>
        <end position="154"/>
    </location>
</feature>
<dbReference type="PANTHER" id="PTHR43630:SF2">
    <property type="entry name" value="GLYCOSYLTRANSFERASE"/>
    <property type="match status" value="1"/>
</dbReference>
<dbReference type="InterPro" id="IPR029044">
    <property type="entry name" value="Nucleotide-diphossugar_trans"/>
</dbReference>
<dbReference type="CDD" id="cd02511">
    <property type="entry name" value="Beta4Glucosyltransferase"/>
    <property type="match status" value="1"/>
</dbReference>
<dbReference type="InterPro" id="IPR019734">
    <property type="entry name" value="TPR_rpt"/>
</dbReference>
<keyword evidence="3" id="KW-0808">Transferase</keyword>